<dbReference type="EC" id="2.7.13.3" evidence="2"/>
<evidence type="ECO:0000256" key="2">
    <source>
        <dbReference type="ARBA" id="ARBA00012438"/>
    </source>
</evidence>
<accession>A0ABZ0CXP6</accession>
<proteinExistence type="predicted"/>
<dbReference type="PANTHER" id="PTHR43547:SF2">
    <property type="entry name" value="HYBRID SIGNAL TRANSDUCTION HISTIDINE KINASE C"/>
    <property type="match status" value="1"/>
</dbReference>
<evidence type="ECO:0000313" key="7">
    <source>
        <dbReference type="EMBL" id="WOB07800.1"/>
    </source>
</evidence>
<keyword evidence="3" id="KW-0597">Phosphoprotein</keyword>
<dbReference type="SMART" id="SM00387">
    <property type="entry name" value="HATPase_c"/>
    <property type="match status" value="1"/>
</dbReference>
<dbReference type="PROSITE" id="PS50113">
    <property type="entry name" value="PAC"/>
    <property type="match status" value="1"/>
</dbReference>
<dbReference type="CDD" id="cd00130">
    <property type="entry name" value="PAS"/>
    <property type="match status" value="1"/>
</dbReference>
<dbReference type="SUPFAM" id="SSF55874">
    <property type="entry name" value="ATPase domain of HSP90 chaperone/DNA topoisomerase II/histidine kinase"/>
    <property type="match status" value="1"/>
</dbReference>
<dbReference type="CDD" id="cd00082">
    <property type="entry name" value="HisKA"/>
    <property type="match status" value="1"/>
</dbReference>
<dbReference type="InterPro" id="IPR003661">
    <property type="entry name" value="HisK_dim/P_dom"/>
</dbReference>
<evidence type="ECO:0000259" key="6">
    <source>
        <dbReference type="PROSITE" id="PS50113"/>
    </source>
</evidence>
<feature type="domain" description="PAS" evidence="5">
    <location>
        <begin position="9"/>
        <end position="66"/>
    </location>
</feature>
<dbReference type="NCBIfam" id="TIGR00229">
    <property type="entry name" value="sensory_box"/>
    <property type="match status" value="1"/>
</dbReference>
<comment type="catalytic activity">
    <reaction evidence="1">
        <text>ATP + protein L-histidine = ADP + protein N-phospho-L-histidine.</text>
        <dbReference type="EC" id="2.7.13.3"/>
    </reaction>
</comment>
<dbReference type="PRINTS" id="PR00344">
    <property type="entry name" value="BCTRLSENSOR"/>
</dbReference>
<dbReference type="Pfam" id="PF00989">
    <property type="entry name" value="PAS"/>
    <property type="match status" value="1"/>
</dbReference>
<reference evidence="7 8" key="1">
    <citation type="submission" date="2023-10" db="EMBL/GenBank/DDBJ databases">
        <title>Bacteria for the degradation of biodegradable plastic PBAT(Polybutylene adipate terephthalate).</title>
        <authorList>
            <person name="Weon H.-Y."/>
            <person name="Yeon J."/>
        </authorList>
    </citation>
    <scope>NUCLEOTIDE SEQUENCE [LARGE SCALE GENOMIC DNA]</scope>
    <source>
        <strain evidence="7 8">SBD 7-3</strain>
    </source>
</reference>
<name>A0ABZ0CXP6_9BURK</name>
<dbReference type="InterPro" id="IPR005467">
    <property type="entry name" value="His_kinase_dom"/>
</dbReference>
<sequence length="386" mass="42063">MPAIREDDAQGFLRLLHEAEGHGVIFADAEGFITGWSPGATHITALQPDDVIGRPFSSVFTPEDRDGGMPQHELNAARAMGCSQDERWHPRRDGSRFWASGLTYARHDDEGRLVGFIKIFRDATHLRTRMKYLENVLEERNGEQAERNTFIAAVAHELRGPLAPIRNVLEILQAPGELAPRHEGLLKILDRQVDFLTRLVEDLVDLTRARVGKLSVQYQRVVLQSLIQEVVADARPKAEAAGVSLSAVLPEQPLEAEVDAGRMQQVFGNLVANALKFTPAGGRVWVTASADQTHFVVTVKDTGRGIAKNLLPTIFDVFTQADGASSARGAGLGIGLSVVKEIVNLHRGTVEVRSEGEGKGAEFSLRIPLTDGTTSARAEVAGEPPR</sequence>
<dbReference type="Proteomes" id="UP001303946">
    <property type="component" value="Chromosome"/>
</dbReference>
<dbReference type="Gene3D" id="3.30.450.20">
    <property type="entry name" value="PAS domain"/>
    <property type="match status" value="1"/>
</dbReference>
<dbReference type="InterPro" id="IPR000700">
    <property type="entry name" value="PAS-assoc_C"/>
</dbReference>
<dbReference type="SUPFAM" id="SSF47384">
    <property type="entry name" value="Homodimeric domain of signal transducing histidine kinase"/>
    <property type="match status" value="1"/>
</dbReference>
<dbReference type="InterPro" id="IPR013767">
    <property type="entry name" value="PAS_fold"/>
</dbReference>
<dbReference type="InterPro" id="IPR035965">
    <property type="entry name" value="PAS-like_dom_sf"/>
</dbReference>
<keyword evidence="7" id="KW-0418">Kinase</keyword>
<dbReference type="PROSITE" id="PS50109">
    <property type="entry name" value="HIS_KIN"/>
    <property type="match status" value="1"/>
</dbReference>
<protein>
    <recommendedName>
        <fullName evidence="2">histidine kinase</fullName>
        <ecNumber evidence="2">2.7.13.3</ecNumber>
    </recommendedName>
</protein>
<evidence type="ECO:0000259" key="5">
    <source>
        <dbReference type="PROSITE" id="PS50112"/>
    </source>
</evidence>
<keyword evidence="8" id="KW-1185">Reference proteome</keyword>
<organism evidence="7 8">
    <name type="scientific">Piscinibacter gummiphilus</name>
    <dbReference type="NCBI Taxonomy" id="946333"/>
    <lineage>
        <taxon>Bacteria</taxon>
        <taxon>Pseudomonadati</taxon>
        <taxon>Pseudomonadota</taxon>
        <taxon>Betaproteobacteria</taxon>
        <taxon>Burkholderiales</taxon>
        <taxon>Sphaerotilaceae</taxon>
        <taxon>Piscinibacter</taxon>
    </lineage>
</organism>
<dbReference type="InterPro" id="IPR004358">
    <property type="entry name" value="Sig_transdc_His_kin-like_C"/>
</dbReference>
<dbReference type="Gene3D" id="1.10.287.130">
    <property type="match status" value="1"/>
</dbReference>
<dbReference type="RefSeq" id="WP_316700455.1">
    <property type="nucleotide sequence ID" value="NZ_CP136336.1"/>
</dbReference>
<dbReference type="SMART" id="SM00091">
    <property type="entry name" value="PAS"/>
    <property type="match status" value="1"/>
</dbReference>
<gene>
    <name evidence="7" type="ORF">RXV79_23190</name>
</gene>
<dbReference type="GO" id="GO:0016301">
    <property type="term" value="F:kinase activity"/>
    <property type="evidence" value="ECO:0007669"/>
    <property type="project" value="UniProtKB-KW"/>
</dbReference>
<dbReference type="InterPro" id="IPR000014">
    <property type="entry name" value="PAS"/>
</dbReference>
<keyword evidence="7" id="KW-0808">Transferase</keyword>
<dbReference type="InterPro" id="IPR036890">
    <property type="entry name" value="HATPase_C_sf"/>
</dbReference>
<dbReference type="InterPro" id="IPR036097">
    <property type="entry name" value="HisK_dim/P_sf"/>
</dbReference>
<dbReference type="EMBL" id="CP136336">
    <property type="protein sequence ID" value="WOB07800.1"/>
    <property type="molecule type" value="Genomic_DNA"/>
</dbReference>
<evidence type="ECO:0000313" key="8">
    <source>
        <dbReference type="Proteomes" id="UP001303946"/>
    </source>
</evidence>
<dbReference type="SUPFAM" id="SSF55785">
    <property type="entry name" value="PYP-like sensor domain (PAS domain)"/>
    <property type="match status" value="1"/>
</dbReference>
<dbReference type="Pfam" id="PF02518">
    <property type="entry name" value="HATPase_c"/>
    <property type="match status" value="1"/>
</dbReference>
<dbReference type="Gene3D" id="3.30.565.10">
    <property type="entry name" value="Histidine kinase-like ATPase, C-terminal domain"/>
    <property type="match status" value="1"/>
</dbReference>
<evidence type="ECO:0000256" key="1">
    <source>
        <dbReference type="ARBA" id="ARBA00000085"/>
    </source>
</evidence>
<evidence type="ECO:0000259" key="4">
    <source>
        <dbReference type="PROSITE" id="PS50109"/>
    </source>
</evidence>
<dbReference type="PROSITE" id="PS50112">
    <property type="entry name" value="PAS"/>
    <property type="match status" value="1"/>
</dbReference>
<feature type="domain" description="PAC" evidence="6">
    <location>
        <begin position="83"/>
        <end position="135"/>
    </location>
</feature>
<dbReference type="Pfam" id="PF00512">
    <property type="entry name" value="HisKA"/>
    <property type="match status" value="1"/>
</dbReference>
<dbReference type="PANTHER" id="PTHR43547">
    <property type="entry name" value="TWO-COMPONENT HISTIDINE KINASE"/>
    <property type="match status" value="1"/>
</dbReference>
<dbReference type="SMART" id="SM00388">
    <property type="entry name" value="HisKA"/>
    <property type="match status" value="1"/>
</dbReference>
<evidence type="ECO:0000256" key="3">
    <source>
        <dbReference type="ARBA" id="ARBA00022553"/>
    </source>
</evidence>
<dbReference type="InterPro" id="IPR003594">
    <property type="entry name" value="HATPase_dom"/>
</dbReference>
<feature type="domain" description="Histidine kinase" evidence="4">
    <location>
        <begin position="153"/>
        <end position="371"/>
    </location>
</feature>